<dbReference type="InterPro" id="IPR010982">
    <property type="entry name" value="Lambda_DNA-bd_dom_sf"/>
</dbReference>
<evidence type="ECO:0008006" key="3">
    <source>
        <dbReference type="Google" id="ProtNLM"/>
    </source>
</evidence>
<dbReference type="CDD" id="cd00093">
    <property type="entry name" value="HTH_XRE"/>
    <property type="match status" value="1"/>
</dbReference>
<dbReference type="InterPro" id="IPR001387">
    <property type="entry name" value="Cro/C1-type_HTH"/>
</dbReference>
<dbReference type="OrthoDB" id="532186at2"/>
<protein>
    <recommendedName>
        <fullName evidence="3">HTH cro/C1-type domain-containing protein</fullName>
    </recommendedName>
</protein>
<organism evidence="1 2">
    <name type="scientific">Anabaenopsis circularis NIES-21</name>
    <dbReference type="NCBI Taxonomy" id="1085406"/>
    <lineage>
        <taxon>Bacteria</taxon>
        <taxon>Bacillati</taxon>
        <taxon>Cyanobacteriota</taxon>
        <taxon>Cyanophyceae</taxon>
        <taxon>Nostocales</taxon>
        <taxon>Nodulariaceae</taxon>
        <taxon>Anabaenopsis</taxon>
    </lineage>
</organism>
<dbReference type="Proteomes" id="UP000218287">
    <property type="component" value="Chromosome"/>
</dbReference>
<dbReference type="EMBL" id="AP018174">
    <property type="protein sequence ID" value="BAY15543.1"/>
    <property type="molecule type" value="Genomic_DNA"/>
</dbReference>
<dbReference type="GO" id="GO:0003677">
    <property type="term" value="F:DNA binding"/>
    <property type="evidence" value="ECO:0007669"/>
    <property type="project" value="InterPro"/>
</dbReference>
<dbReference type="AlphaFoldDB" id="A0A1Z4GDE0"/>
<evidence type="ECO:0000313" key="2">
    <source>
        <dbReference type="Proteomes" id="UP000218287"/>
    </source>
</evidence>
<sequence length="81" mass="9007">MGKAGKALKQVLDIYGISQNKLAVTMETGRPNVHRWVNEIRDPVADTVLEIRDALKKINPAAAEEFIKLYLGDTDDDEEPA</sequence>
<evidence type="ECO:0000313" key="1">
    <source>
        <dbReference type="EMBL" id="BAY15543.1"/>
    </source>
</evidence>
<gene>
    <name evidence="1" type="ORF">NIES21_13600</name>
</gene>
<accession>A0A1Z4GDE0</accession>
<dbReference type="SUPFAM" id="SSF47413">
    <property type="entry name" value="lambda repressor-like DNA-binding domains"/>
    <property type="match status" value="1"/>
</dbReference>
<keyword evidence="2" id="KW-1185">Reference proteome</keyword>
<dbReference type="Gene3D" id="1.10.260.40">
    <property type="entry name" value="lambda repressor-like DNA-binding domains"/>
    <property type="match status" value="1"/>
</dbReference>
<reference evidence="1 2" key="1">
    <citation type="submission" date="2017-06" db="EMBL/GenBank/DDBJ databases">
        <title>Genome sequencing of cyanobaciteial culture collection at National Institute for Environmental Studies (NIES).</title>
        <authorList>
            <person name="Hirose Y."/>
            <person name="Shimura Y."/>
            <person name="Fujisawa T."/>
            <person name="Nakamura Y."/>
            <person name="Kawachi M."/>
        </authorList>
    </citation>
    <scope>NUCLEOTIDE SEQUENCE [LARGE SCALE GENOMIC DNA]</scope>
    <source>
        <strain evidence="1 2">NIES-21</strain>
    </source>
</reference>
<name>A0A1Z4GDE0_9CYAN</name>
<proteinExistence type="predicted"/>